<evidence type="ECO:0008006" key="5">
    <source>
        <dbReference type="Google" id="ProtNLM"/>
    </source>
</evidence>
<dbReference type="AlphaFoldDB" id="A0A8H6C9L8"/>
<dbReference type="Proteomes" id="UP000593566">
    <property type="component" value="Unassembled WGS sequence"/>
</dbReference>
<organism evidence="3 4">
    <name type="scientific">Letharia lupina</name>
    <dbReference type="NCBI Taxonomy" id="560253"/>
    <lineage>
        <taxon>Eukaryota</taxon>
        <taxon>Fungi</taxon>
        <taxon>Dikarya</taxon>
        <taxon>Ascomycota</taxon>
        <taxon>Pezizomycotina</taxon>
        <taxon>Lecanoromycetes</taxon>
        <taxon>OSLEUM clade</taxon>
        <taxon>Lecanoromycetidae</taxon>
        <taxon>Lecanorales</taxon>
        <taxon>Lecanorineae</taxon>
        <taxon>Parmeliaceae</taxon>
        <taxon>Letharia</taxon>
    </lineage>
</organism>
<proteinExistence type="inferred from homology"/>
<dbReference type="RefSeq" id="XP_037148624.1">
    <property type="nucleotide sequence ID" value="XM_037295926.1"/>
</dbReference>
<dbReference type="PANTHER" id="PTHR43747">
    <property type="entry name" value="FAD-BINDING PROTEIN"/>
    <property type="match status" value="1"/>
</dbReference>
<comment type="caution">
    <text evidence="3">The sequence shown here is derived from an EMBL/GenBank/DDBJ whole genome shotgun (WGS) entry which is preliminary data.</text>
</comment>
<dbReference type="GO" id="GO:0016491">
    <property type="term" value="F:oxidoreductase activity"/>
    <property type="evidence" value="ECO:0007669"/>
    <property type="project" value="UniProtKB-KW"/>
</dbReference>
<accession>A0A8H6C9L8</accession>
<dbReference type="SUPFAM" id="SSF51905">
    <property type="entry name" value="FAD/NAD(P)-binding domain"/>
    <property type="match status" value="1"/>
</dbReference>
<reference evidence="3 4" key="1">
    <citation type="journal article" date="2020" name="Genomics">
        <title>Complete, high-quality genomes from long-read metagenomic sequencing of two wolf lichen thalli reveals enigmatic genome architecture.</title>
        <authorList>
            <person name="McKenzie S.K."/>
            <person name="Walston R.F."/>
            <person name="Allen J.L."/>
        </authorList>
    </citation>
    <scope>NUCLEOTIDE SEQUENCE [LARGE SCALE GENOMIC DNA]</scope>
    <source>
        <strain evidence="3">WasteWater1</strain>
    </source>
</reference>
<gene>
    <name evidence="3" type="ORF">HO133_005014</name>
</gene>
<evidence type="ECO:0000313" key="4">
    <source>
        <dbReference type="Proteomes" id="UP000593566"/>
    </source>
</evidence>
<dbReference type="InterPro" id="IPR050816">
    <property type="entry name" value="Flavin-dep_Halogenase_NPB"/>
</dbReference>
<dbReference type="PANTHER" id="PTHR43747:SF5">
    <property type="entry name" value="FAD-BINDING DOMAIN-CONTAINING PROTEIN"/>
    <property type="match status" value="1"/>
</dbReference>
<evidence type="ECO:0000256" key="1">
    <source>
        <dbReference type="ARBA" id="ARBA00005706"/>
    </source>
</evidence>
<evidence type="ECO:0000256" key="2">
    <source>
        <dbReference type="ARBA" id="ARBA00023002"/>
    </source>
</evidence>
<comment type="similarity">
    <text evidence="1">Belongs to the flavin-dependent halogenase family.</text>
</comment>
<protein>
    <recommendedName>
        <fullName evidence="5">FAD-binding domain-containing protein</fullName>
    </recommendedName>
</protein>
<keyword evidence="2" id="KW-0560">Oxidoreductase</keyword>
<keyword evidence="4" id="KW-1185">Reference proteome</keyword>
<sequence length="422" mass="46127">MRHILRFVDLDDTFTRAACKLNDKPEGFTDFVAHGGAGNHSWNVIFDGVKVDSIESVPSDNQNGTVDSGILHPGRPVSASWSRKDGSSGQIKFDYLVDASGRAGLVSTKYLKNRKNNQGLKNIANWGYWKGAGEYVPDTPRQGQPLFEALFDASGWCCIKAASDWSYSASCYPTPYLRIVGDAGCFIDPCFSSGVHLALSGALSAATTIRAAMRGDCDEETAVKWHSSKVSEGYTRFLLVVLSALKQIRKQDQPILSEWDEDGFETAFAHFRLRTTDVTGKLSQEEINKTVDFCLNAFEHHAPEKHEAVLRKMETAMLANNAEAPAALSTTKTEAQVEEKAIVDPEGLSPNELRILKTIRARQMLRREDTLSIDSFTSDAINGGLPLVHRGSLGLRKAGAKSGPKAPAMDDITARGPMAIKM</sequence>
<dbReference type="Gene3D" id="3.50.50.60">
    <property type="entry name" value="FAD/NAD(P)-binding domain"/>
    <property type="match status" value="2"/>
</dbReference>
<dbReference type="GeneID" id="59333420"/>
<dbReference type="InterPro" id="IPR036188">
    <property type="entry name" value="FAD/NAD-bd_sf"/>
</dbReference>
<evidence type="ECO:0000313" key="3">
    <source>
        <dbReference type="EMBL" id="KAF6219189.1"/>
    </source>
</evidence>
<dbReference type="EMBL" id="JACCJB010000020">
    <property type="protein sequence ID" value="KAF6219189.1"/>
    <property type="molecule type" value="Genomic_DNA"/>
</dbReference>
<name>A0A8H6C9L8_9LECA</name>